<dbReference type="PANTHER" id="PTHR28626">
    <property type="entry name" value="SRR1-LIKE PROTEIN"/>
    <property type="match status" value="1"/>
</dbReference>
<dbReference type="Proteomes" id="UP001642464">
    <property type="component" value="Unassembled WGS sequence"/>
</dbReference>
<dbReference type="PANTHER" id="PTHR28626:SF3">
    <property type="entry name" value="SRR1-LIKE PROTEIN"/>
    <property type="match status" value="1"/>
</dbReference>
<dbReference type="InterPro" id="IPR036716">
    <property type="entry name" value="Pest_crys_N_sf"/>
</dbReference>
<evidence type="ECO:0000313" key="2">
    <source>
        <dbReference type="Proteomes" id="UP001642464"/>
    </source>
</evidence>
<protein>
    <submittedName>
        <fullName evidence="1">Protein SENSITIVITY TO RED LIGHT REDUCED 1</fullName>
    </submittedName>
</protein>
<proteinExistence type="predicted"/>
<accession>A0ABP0KLV4</accession>
<sequence>MAEDASEWKVAKSRRRPGRPGRDHAHLVLQEVPKVPDGPADPTAVARIVARVKERAESLRRSDFWASTSHLILEALKAVPSQRDSDAGARLACLGIGSAESSSSSAWQMALAWLLAEELGIAERSWADPQMCAADVAAGQELGFVIKGLLELAETSPRRPALLFMPHCDRQLYETVLSDISEEDVSSLADVVLLGNSFQVYRERDELKLVTTGPGAPTAGILQQLYVLAKEQPLPNYTACPEAFNDLSLMTFPQDALWQIKTKEPADNITLGHCTPPQQTPKYSGASAMLSLLVAFVILQAILPPCRTSTQNKDVALCSNASDQVELLQMFAPNGTVRAHHAEKLGMLGKHHSLKTEETCCSAEDDEKLAYIQSELDSMYVWDIEDEVEQAMEISTRELEEEYNKVVSGEVTCKTSWTDRLKTAGSAALKMGAQQAVKAVPYVGGVLSSVVKAFWPSSDNSCDIWELMLGQVQELIDVSIMKSELISRYADLLAVKRFLNRFSSSRSNIDRGNFLGIALAKVEDVMEHLTVSENRAQFIPLAVVAATLHCTILRVRVLVGMDLYGAWDASWNAELQEAVAYYQDGGGRKSKVTDSFTTKAYVAGCEEADWTHLGGIGYSDYCDLIKDYQKNHMIRDYARPIITALQPYISDVTFRSKAGWITQWLNRSKVCENSGGFGGPGNIREINIRSGSDVDKIEMIYKR</sequence>
<dbReference type="SUPFAM" id="SSF56849">
    <property type="entry name" value="delta-Endotoxin (insectocide), N-terminal domain"/>
    <property type="match status" value="1"/>
</dbReference>
<reference evidence="1 2" key="1">
    <citation type="submission" date="2024-02" db="EMBL/GenBank/DDBJ databases">
        <authorList>
            <person name="Chen Y."/>
            <person name="Shah S."/>
            <person name="Dougan E. K."/>
            <person name="Thang M."/>
            <person name="Chan C."/>
        </authorList>
    </citation>
    <scope>NUCLEOTIDE SEQUENCE [LARGE SCALE GENOMIC DNA]</scope>
</reference>
<name>A0ABP0KLV4_9DINO</name>
<evidence type="ECO:0000313" key="1">
    <source>
        <dbReference type="EMBL" id="CAK9027841.1"/>
    </source>
</evidence>
<keyword evidence="2" id="KW-1185">Reference proteome</keyword>
<comment type="caution">
    <text evidence="1">The sequence shown here is derived from an EMBL/GenBank/DDBJ whole genome shotgun (WGS) entry which is preliminary data.</text>
</comment>
<gene>
    <name evidence="1" type="ORF">SCF082_LOCUS18107</name>
</gene>
<dbReference type="Gene3D" id="1.20.190.10">
    <property type="entry name" value="Pesticidal crystal protein, N-terminal domain"/>
    <property type="match status" value="1"/>
</dbReference>
<dbReference type="InterPro" id="IPR040044">
    <property type="entry name" value="SRR1L"/>
</dbReference>
<dbReference type="EMBL" id="CAXAMM010012069">
    <property type="protein sequence ID" value="CAK9027841.1"/>
    <property type="molecule type" value="Genomic_DNA"/>
</dbReference>
<dbReference type="InterPro" id="IPR012942">
    <property type="entry name" value="SRR1-like"/>
</dbReference>
<organism evidence="1 2">
    <name type="scientific">Durusdinium trenchii</name>
    <dbReference type="NCBI Taxonomy" id="1381693"/>
    <lineage>
        <taxon>Eukaryota</taxon>
        <taxon>Sar</taxon>
        <taxon>Alveolata</taxon>
        <taxon>Dinophyceae</taxon>
        <taxon>Suessiales</taxon>
        <taxon>Symbiodiniaceae</taxon>
        <taxon>Durusdinium</taxon>
    </lineage>
</organism>
<dbReference type="Pfam" id="PF07985">
    <property type="entry name" value="SRR1"/>
    <property type="match status" value="1"/>
</dbReference>